<protein>
    <recommendedName>
        <fullName evidence="1">site-specific DNA-methyltransferase (adenine-specific)</fullName>
        <ecNumber evidence="1">2.1.1.72</ecNumber>
    </recommendedName>
</protein>
<evidence type="ECO:0000259" key="6">
    <source>
        <dbReference type="Pfam" id="PF20465"/>
    </source>
</evidence>
<evidence type="ECO:0000256" key="2">
    <source>
        <dbReference type="ARBA" id="ARBA00022603"/>
    </source>
</evidence>
<dbReference type="EC" id="2.1.1.72" evidence="1"/>
<organism evidence="11 14">
    <name type="scientific">Methanosarcina mazei</name>
    <name type="common">Methanosarcina frisia</name>
    <dbReference type="NCBI Taxonomy" id="2209"/>
    <lineage>
        <taxon>Archaea</taxon>
        <taxon>Methanobacteriati</taxon>
        <taxon>Methanobacteriota</taxon>
        <taxon>Stenosarchaea group</taxon>
        <taxon>Methanomicrobia</taxon>
        <taxon>Methanosarcinales</taxon>
        <taxon>Methanosarcinaceae</taxon>
        <taxon>Methanosarcina</taxon>
    </lineage>
</organism>
<dbReference type="Proteomes" id="UP000034820">
    <property type="component" value="Unassembled WGS sequence"/>
</dbReference>
<proteinExistence type="predicted"/>
<dbReference type="Proteomes" id="UP000034074">
    <property type="component" value="Unassembled WGS sequence"/>
</dbReference>
<evidence type="ECO:0000313" key="15">
    <source>
        <dbReference type="Proteomes" id="UP000034074"/>
    </source>
</evidence>
<dbReference type="Proteomes" id="UP000034944">
    <property type="component" value="Unassembled WGS sequence"/>
</dbReference>
<dbReference type="GO" id="GO:0032259">
    <property type="term" value="P:methylation"/>
    <property type="evidence" value="ECO:0007669"/>
    <property type="project" value="UniProtKB-KW"/>
</dbReference>
<dbReference type="InterPro" id="IPR029063">
    <property type="entry name" value="SAM-dependent_MTases_sf"/>
</dbReference>
<dbReference type="PANTHER" id="PTHR33841:SF1">
    <property type="entry name" value="DNA METHYLTRANSFERASE A"/>
    <property type="match status" value="1"/>
</dbReference>
<dbReference type="EMBL" id="JJPY01000064">
    <property type="protein sequence ID" value="KKH08820.1"/>
    <property type="molecule type" value="Genomic_DNA"/>
</dbReference>
<dbReference type="Proteomes" id="UP000033889">
    <property type="component" value="Unassembled WGS sequence"/>
</dbReference>
<dbReference type="InterPro" id="IPR046819">
    <property type="entry name" value="MmeI_hel"/>
</dbReference>
<comment type="caution">
    <text evidence="11">The sequence shown here is derived from an EMBL/GenBank/DDBJ whole genome shotgun (WGS) entry which is preliminary data.</text>
</comment>
<dbReference type="SUPFAM" id="SSF53335">
    <property type="entry name" value="S-adenosyl-L-methionine-dependent methyltransferases"/>
    <property type="match status" value="1"/>
</dbReference>
<dbReference type="AlphaFoldDB" id="A0A0F8HL03"/>
<feature type="domain" description="MmeI-like helicase spacer" evidence="6">
    <location>
        <begin position="167"/>
        <end position="244"/>
    </location>
</feature>
<dbReference type="InterPro" id="IPR050953">
    <property type="entry name" value="N4_N6_ade-DNA_methylase"/>
</dbReference>
<dbReference type="Pfam" id="PF20473">
    <property type="entry name" value="MmeI_Mtase"/>
    <property type="match status" value="1"/>
</dbReference>
<dbReference type="Pfam" id="PF20465">
    <property type="entry name" value="MmeI_hel"/>
    <property type="match status" value="1"/>
</dbReference>
<dbReference type="PATRIC" id="fig|2209.71.peg.130"/>
<keyword evidence="3 11" id="KW-0808">Transferase</keyword>
<keyword evidence="2 11" id="KW-0489">Methyltransferase</keyword>
<evidence type="ECO:0000313" key="14">
    <source>
        <dbReference type="Proteomes" id="UP000033889"/>
    </source>
</evidence>
<evidence type="ECO:0000313" key="17">
    <source>
        <dbReference type="Proteomes" id="UP000034944"/>
    </source>
</evidence>
<dbReference type="OrthoDB" id="45790at2157"/>
<dbReference type="InterPro" id="IPR046817">
    <property type="entry name" value="MmeI_N"/>
</dbReference>
<dbReference type="Pfam" id="PF20464">
    <property type="entry name" value="MmeI_N"/>
    <property type="match status" value="1"/>
</dbReference>
<feature type="domain" description="MmeI-like target recognition" evidence="7">
    <location>
        <begin position="598"/>
        <end position="801"/>
    </location>
</feature>
<evidence type="ECO:0000256" key="3">
    <source>
        <dbReference type="ARBA" id="ARBA00022679"/>
    </source>
</evidence>
<evidence type="ECO:0000313" key="10">
    <source>
        <dbReference type="EMBL" id="KKG68928.1"/>
    </source>
</evidence>
<evidence type="ECO:0000259" key="7">
    <source>
        <dbReference type="Pfam" id="PF20466"/>
    </source>
</evidence>
<accession>A0A0F8HL03</accession>
<feature type="domain" description="MmeI-like N-terminal" evidence="5">
    <location>
        <begin position="4"/>
        <end position="157"/>
    </location>
</feature>
<dbReference type="InterPro" id="IPR046816">
    <property type="entry name" value="MmeI_Mtase"/>
</dbReference>
<feature type="domain" description="MmeI-like DNA-methyltransferase" evidence="9">
    <location>
        <begin position="327"/>
        <end position="580"/>
    </location>
</feature>
<evidence type="ECO:0000259" key="5">
    <source>
        <dbReference type="Pfam" id="PF20464"/>
    </source>
</evidence>
<dbReference type="Gene3D" id="3.40.50.150">
    <property type="entry name" value="Vaccinia Virus protein VP39"/>
    <property type="match status" value="1"/>
</dbReference>
<feature type="domain" description="MmeI-like C-terminal" evidence="8">
    <location>
        <begin position="803"/>
        <end position="880"/>
    </location>
</feature>
<reference evidence="14 15" key="1">
    <citation type="journal article" date="2015" name="ISME J.">
        <title>Genomic and phenotypic differentiation among Methanosarcina mazei populations from Columbia River sediment.</title>
        <authorList>
            <person name="Youngblut N.D."/>
            <person name="Wirth J.S."/>
            <person name="Henriksen J.R."/>
            <person name="Smith M."/>
            <person name="Simon H."/>
            <person name="Metcalf W.W."/>
            <person name="Whitaker R.J."/>
        </authorList>
    </citation>
    <scope>NUCLEOTIDE SEQUENCE [LARGE SCALE GENOMIC DNA]</scope>
    <source>
        <strain evidence="10 15">3.H.A.1A.2</strain>
        <strain evidence="11 14">3.H.A.2.5</strain>
        <strain evidence="13 16">3.H.T.1A.1</strain>
        <strain evidence="12 17">3.H.T.1A.2</strain>
    </source>
</reference>
<evidence type="ECO:0000313" key="13">
    <source>
        <dbReference type="EMBL" id="KKH08820.1"/>
    </source>
</evidence>
<evidence type="ECO:0000259" key="9">
    <source>
        <dbReference type="Pfam" id="PF20473"/>
    </source>
</evidence>
<dbReference type="RefSeq" id="WP_048041052.1">
    <property type="nucleotide sequence ID" value="NZ_JJPN01000144.1"/>
</dbReference>
<sequence>MDIFQIENNIQKLIDSFSKETFIYNLLLAYDLPKASITRLQKGNLNLSKVKGEISWKKRVFFKEIFDDDLHVTISSLANNIQHEERFVIVTDYETFLAIDTKTQDPPLDIKLKELPKHYDFFLPWAGMEKAQYQNENPADVKAAEKMAKLFDEIKKDNPDNSPEFIHGLNVFLCRLLFCSFAEDTNIFKKNQFTNAIASHTQADGSDLNTYLEKFFEVLNTPEKERGSLPAYLNDFPYVNGGLFREKIRVPIFTRRSRQAIIDNGELDWSIINPDIFGSMMQAVMTPEHRGGLGIHYTSVPNIMRVIEPLFLNDLREAFEKSKEEAKNKGNQKKLNELLHRLETIKIFDPACGSGNFLIIAYKELRKLEMEIYKERRQTMPYSLISLRQFYGIELDDFAHEIAQLSLWLAEHQMNVEFFKQFGCTNPTLPLKEAGNIVQGNACRVDWETVCPKGKNGEIYILGNPPYLGARLLDHDQKKDMELVFKNTVPRYNDLDYISCWFYKASRYLQNINAKSAFVSTNSICQGSQVSMLWPYIISSSEIFFAHQPFKWTNNAKNKAVVTCVIVGLRNFSTQEKLIYSGSFAHSVTNISPYLVDSKNTIVIGRKRPLSILPEMSFGSMPNDGGNLILQSEEEYNSAIANYPEIRPYLRVMYGGQDFLNDEKRYCLWISDEDLEIASKIEFISKRIKLVKEYRETSKREATRKLAKVAHRFGEIRHYETELIVIPATSSENRTYIPIGFLPKGTIVNNSTQAIYFSKPYHLGIVSSKIHMIWVNAISGRLESRIRYSAELSYNTFPFPSISDTQKEEITKCVMRILDEREKHPGKTLKQLYDPEKMPEGLREAHRLNDLVVERCYRSKPFENDEERLEYLFKLYEKMISEE</sequence>
<name>A0A0F8HL03_METMZ</name>
<dbReference type="EMBL" id="JJPN01000144">
    <property type="protein sequence ID" value="KKG68928.1"/>
    <property type="molecule type" value="Genomic_DNA"/>
</dbReference>
<dbReference type="PANTHER" id="PTHR33841">
    <property type="entry name" value="DNA METHYLTRANSFERASE YEEA-RELATED"/>
    <property type="match status" value="1"/>
</dbReference>
<dbReference type="Pfam" id="PF20467">
    <property type="entry name" value="MmeI_C"/>
    <property type="match status" value="1"/>
</dbReference>
<evidence type="ECO:0000313" key="12">
    <source>
        <dbReference type="EMBL" id="KKH06366.1"/>
    </source>
</evidence>
<evidence type="ECO:0000259" key="8">
    <source>
        <dbReference type="Pfam" id="PF20467"/>
    </source>
</evidence>
<dbReference type="InterPro" id="IPR046820">
    <property type="entry name" value="MmeI_TRD"/>
</dbReference>
<dbReference type="Pfam" id="PF20466">
    <property type="entry name" value="MmeI_TRD"/>
    <property type="match status" value="1"/>
</dbReference>
<comment type="catalytic activity">
    <reaction evidence="4">
        <text>a 2'-deoxyadenosine in DNA + S-adenosyl-L-methionine = an N(6)-methyl-2'-deoxyadenosine in DNA + S-adenosyl-L-homocysteine + H(+)</text>
        <dbReference type="Rhea" id="RHEA:15197"/>
        <dbReference type="Rhea" id="RHEA-COMP:12418"/>
        <dbReference type="Rhea" id="RHEA-COMP:12419"/>
        <dbReference type="ChEBI" id="CHEBI:15378"/>
        <dbReference type="ChEBI" id="CHEBI:57856"/>
        <dbReference type="ChEBI" id="CHEBI:59789"/>
        <dbReference type="ChEBI" id="CHEBI:90615"/>
        <dbReference type="ChEBI" id="CHEBI:90616"/>
        <dbReference type="EC" id="2.1.1.72"/>
    </reaction>
</comment>
<dbReference type="GO" id="GO:0009007">
    <property type="term" value="F:site-specific DNA-methyltransferase (adenine-specific) activity"/>
    <property type="evidence" value="ECO:0007669"/>
    <property type="project" value="UniProtKB-EC"/>
</dbReference>
<evidence type="ECO:0000256" key="4">
    <source>
        <dbReference type="ARBA" id="ARBA00047942"/>
    </source>
</evidence>
<evidence type="ECO:0000256" key="1">
    <source>
        <dbReference type="ARBA" id="ARBA00011900"/>
    </source>
</evidence>
<evidence type="ECO:0000313" key="11">
    <source>
        <dbReference type="EMBL" id="KKG78417.1"/>
    </source>
</evidence>
<dbReference type="EMBL" id="JJPQ01000157">
    <property type="protein sequence ID" value="KKG78417.1"/>
    <property type="molecule type" value="Genomic_DNA"/>
</dbReference>
<dbReference type="InterPro" id="IPR046818">
    <property type="entry name" value="MmeI_C"/>
</dbReference>
<evidence type="ECO:0000313" key="16">
    <source>
        <dbReference type="Proteomes" id="UP000034820"/>
    </source>
</evidence>
<dbReference type="EMBL" id="JJPZ01000158">
    <property type="protein sequence ID" value="KKH06366.1"/>
    <property type="molecule type" value="Genomic_DNA"/>
</dbReference>
<gene>
    <name evidence="10" type="ORF">DU46_00600</name>
    <name evidence="13" type="ORF">DU51_19115</name>
    <name evidence="11" type="ORF">DU61_00050</name>
    <name evidence="12" type="ORF">DU62_17495</name>
</gene>